<evidence type="ECO:0000256" key="3">
    <source>
        <dbReference type="ARBA" id="ARBA00022576"/>
    </source>
</evidence>
<name>A0A2A9CXP3_9MICO</name>
<evidence type="ECO:0000313" key="8">
    <source>
        <dbReference type="Proteomes" id="UP000224915"/>
    </source>
</evidence>
<dbReference type="Pfam" id="PF00155">
    <property type="entry name" value="Aminotran_1_2"/>
    <property type="match status" value="1"/>
</dbReference>
<protein>
    <submittedName>
        <fullName evidence="7">Succinyldiaminopimelate aminotransferase</fullName>
    </submittedName>
</protein>
<comment type="cofactor">
    <cofactor evidence="1">
        <name>pyridoxal 5'-phosphate</name>
        <dbReference type="ChEBI" id="CHEBI:597326"/>
    </cofactor>
</comment>
<evidence type="ECO:0000256" key="2">
    <source>
        <dbReference type="ARBA" id="ARBA00007441"/>
    </source>
</evidence>
<dbReference type="FunFam" id="3.40.640.10:FF:000024">
    <property type="entry name" value="Kynurenine--oxoglutarate transaminase 3"/>
    <property type="match status" value="1"/>
</dbReference>
<keyword evidence="8" id="KW-1185">Reference proteome</keyword>
<dbReference type="PANTHER" id="PTHR43807">
    <property type="entry name" value="FI04487P"/>
    <property type="match status" value="1"/>
</dbReference>
<dbReference type="GO" id="GO:0005737">
    <property type="term" value="C:cytoplasm"/>
    <property type="evidence" value="ECO:0007669"/>
    <property type="project" value="TreeGrafter"/>
</dbReference>
<dbReference type="GO" id="GO:0030170">
    <property type="term" value="F:pyridoxal phosphate binding"/>
    <property type="evidence" value="ECO:0007669"/>
    <property type="project" value="InterPro"/>
</dbReference>
<dbReference type="SUPFAM" id="SSF53383">
    <property type="entry name" value="PLP-dependent transferases"/>
    <property type="match status" value="1"/>
</dbReference>
<evidence type="ECO:0000256" key="1">
    <source>
        <dbReference type="ARBA" id="ARBA00001933"/>
    </source>
</evidence>
<dbReference type="Proteomes" id="UP000224915">
    <property type="component" value="Unassembled WGS sequence"/>
</dbReference>
<dbReference type="InterPro" id="IPR015424">
    <property type="entry name" value="PyrdxlP-dep_Trfase"/>
</dbReference>
<dbReference type="InterPro" id="IPR004839">
    <property type="entry name" value="Aminotransferase_I/II_large"/>
</dbReference>
<dbReference type="EMBL" id="PDJD01000001">
    <property type="protein sequence ID" value="PFG19173.1"/>
    <property type="molecule type" value="Genomic_DNA"/>
</dbReference>
<dbReference type="InterPro" id="IPR015422">
    <property type="entry name" value="PyrdxlP-dep_Trfase_small"/>
</dbReference>
<evidence type="ECO:0000256" key="4">
    <source>
        <dbReference type="ARBA" id="ARBA00022679"/>
    </source>
</evidence>
<dbReference type="Gene3D" id="3.90.1150.10">
    <property type="entry name" value="Aspartate Aminotransferase, domain 1"/>
    <property type="match status" value="1"/>
</dbReference>
<proteinExistence type="inferred from homology"/>
<gene>
    <name evidence="7" type="ORF">ATL40_0730</name>
</gene>
<dbReference type="PANTHER" id="PTHR43807:SF20">
    <property type="entry name" value="FI04487P"/>
    <property type="match status" value="1"/>
</dbReference>
<comment type="similarity">
    <text evidence="2">Belongs to the class-I pyridoxal-phosphate-dependent aminotransferase family.</text>
</comment>
<evidence type="ECO:0000313" key="7">
    <source>
        <dbReference type="EMBL" id="PFG19173.1"/>
    </source>
</evidence>
<keyword evidence="4 7" id="KW-0808">Transferase</keyword>
<reference evidence="7 8" key="1">
    <citation type="submission" date="2017-10" db="EMBL/GenBank/DDBJ databases">
        <title>Sequencing the genomes of 1000 actinobacteria strains.</title>
        <authorList>
            <person name="Klenk H.-P."/>
        </authorList>
    </citation>
    <scope>NUCLEOTIDE SEQUENCE [LARGE SCALE GENOMIC DNA]</scope>
    <source>
        <strain evidence="7 8">DSM 21801</strain>
    </source>
</reference>
<dbReference type="Gene3D" id="3.40.640.10">
    <property type="entry name" value="Type I PLP-dependent aspartate aminotransferase-like (Major domain)"/>
    <property type="match status" value="1"/>
</dbReference>
<sequence>MARAAGLAEPGGAPRPTIFAEMTALAQREGAVNLGQGFPDVDGPEWIREAAVQAIRDGVNQYAPGAGLPPLREAIAAHQREHYGIAVDPDTQVLATTGATEAIAASILALAGPGEEVLTIEPYYDSYAASIAMAGATHTTVPLIPTAEGFRLDTEALRGAVTDRTRLILVNTPHNPTGTVLRRPELEAIAEQARRVDAVVITDEVYEHLTYDGAAHLPMAALPGMGERTLTISSSGKTFSLTGWKVGWVTGPAHLITAVSTVKQFLTYTSGAPFQIAIARALTEGRADVSALREGLQRRRDLLVAGLREVGFGAVVPEGTYFVCADASPFLTPQLPDGAALARALPRLAGVAGVPISAFCVPGSDTADALGSWLRFTFVKREDVLAEGIERLGRLTG</sequence>
<feature type="domain" description="Aminotransferase class I/classII large" evidence="6">
    <location>
        <begin position="32"/>
        <end position="391"/>
    </location>
</feature>
<keyword evidence="3 7" id="KW-0032">Aminotransferase</keyword>
<comment type="caution">
    <text evidence="7">The sequence shown here is derived from an EMBL/GenBank/DDBJ whole genome shotgun (WGS) entry which is preliminary data.</text>
</comment>
<accession>A0A2A9CXP3</accession>
<organism evidence="7 8">
    <name type="scientific">Serinibacter salmoneus</name>
    <dbReference type="NCBI Taxonomy" id="556530"/>
    <lineage>
        <taxon>Bacteria</taxon>
        <taxon>Bacillati</taxon>
        <taxon>Actinomycetota</taxon>
        <taxon>Actinomycetes</taxon>
        <taxon>Micrococcales</taxon>
        <taxon>Beutenbergiaceae</taxon>
        <taxon>Serinibacter</taxon>
    </lineage>
</organism>
<evidence type="ECO:0000256" key="5">
    <source>
        <dbReference type="ARBA" id="ARBA00022898"/>
    </source>
</evidence>
<dbReference type="CDD" id="cd00609">
    <property type="entry name" value="AAT_like"/>
    <property type="match status" value="1"/>
</dbReference>
<evidence type="ECO:0000259" key="6">
    <source>
        <dbReference type="Pfam" id="PF00155"/>
    </source>
</evidence>
<dbReference type="InterPro" id="IPR015421">
    <property type="entry name" value="PyrdxlP-dep_Trfase_major"/>
</dbReference>
<dbReference type="InterPro" id="IPR051326">
    <property type="entry name" value="Kynurenine-oxoglutarate_AT"/>
</dbReference>
<dbReference type="GO" id="GO:0016212">
    <property type="term" value="F:kynurenine-oxoglutarate transaminase activity"/>
    <property type="evidence" value="ECO:0007669"/>
    <property type="project" value="TreeGrafter"/>
</dbReference>
<keyword evidence="5" id="KW-0663">Pyridoxal phosphate</keyword>
<dbReference type="AlphaFoldDB" id="A0A2A9CXP3"/>